<dbReference type="Proteomes" id="UP001292079">
    <property type="component" value="Unassembled WGS sequence"/>
</dbReference>
<reference evidence="1" key="2">
    <citation type="journal article" date="2023" name="Infect Dis Poverty">
        <title>Chromosome-scale genome of the human blood fluke Schistosoma mekongi and its implications for public health.</title>
        <authorList>
            <person name="Zhou M."/>
            <person name="Xu L."/>
            <person name="Xu D."/>
            <person name="Chen W."/>
            <person name="Khan J."/>
            <person name="Hu Y."/>
            <person name="Huang H."/>
            <person name="Wei H."/>
            <person name="Zhang Y."/>
            <person name="Chusongsang P."/>
            <person name="Tanasarnprasert K."/>
            <person name="Hu X."/>
            <person name="Limpanont Y."/>
            <person name="Lv Z."/>
        </authorList>
    </citation>
    <scope>NUCLEOTIDE SEQUENCE</scope>
    <source>
        <strain evidence="1">LV_2022a</strain>
    </source>
</reference>
<protein>
    <submittedName>
        <fullName evidence="1">Uncharacterized protein</fullName>
    </submittedName>
</protein>
<evidence type="ECO:0000313" key="1">
    <source>
        <dbReference type="EMBL" id="KAK4474420.1"/>
    </source>
</evidence>
<sequence length="57" mass="6227">MDDIIAPARAFLEKPKTDEAIKVDEGNGPRYAISSKQGWRVEIKGADVAKSKPPSPF</sequence>
<comment type="caution">
    <text evidence="1">The sequence shown here is derived from an EMBL/GenBank/DDBJ whole genome shotgun (WGS) entry which is preliminary data.</text>
</comment>
<keyword evidence="2" id="KW-1185">Reference proteome</keyword>
<name>A0AAE1ZIC9_SCHME</name>
<gene>
    <name evidence="1" type="ORF">MN116_001577</name>
</gene>
<proteinExistence type="predicted"/>
<accession>A0AAE1ZIC9</accession>
<organism evidence="1 2">
    <name type="scientific">Schistosoma mekongi</name>
    <name type="common">Parasitic worm</name>
    <dbReference type="NCBI Taxonomy" id="38744"/>
    <lineage>
        <taxon>Eukaryota</taxon>
        <taxon>Metazoa</taxon>
        <taxon>Spiralia</taxon>
        <taxon>Lophotrochozoa</taxon>
        <taxon>Platyhelminthes</taxon>
        <taxon>Trematoda</taxon>
        <taxon>Digenea</taxon>
        <taxon>Strigeidida</taxon>
        <taxon>Schistosomatoidea</taxon>
        <taxon>Schistosomatidae</taxon>
        <taxon>Schistosoma</taxon>
    </lineage>
</organism>
<reference evidence="1" key="1">
    <citation type="submission" date="2022-04" db="EMBL/GenBank/DDBJ databases">
        <authorList>
            <person name="Xu L."/>
            <person name="Lv Z."/>
        </authorList>
    </citation>
    <scope>NUCLEOTIDE SEQUENCE</scope>
    <source>
        <strain evidence="1">LV_2022a</strain>
    </source>
</reference>
<dbReference type="AlphaFoldDB" id="A0AAE1ZIC9"/>
<dbReference type="EMBL" id="JALJAT010000001">
    <property type="protein sequence ID" value="KAK4474420.1"/>
    <property type="molecule type" value="Genomic_DNA"/>
</dbReference>
<evidence type="ECO:0000313" key="2">
    <source>
        <dbReference type="Proteomes" id="UP001292079"/>
    </source>
</evidence>